<dbReference type="InterPro" id="IPR018114">
    <property type="entry name" value="TRYPSIN_HIS"/>
</dbReference>
<dbReference type="AlphaFoldDB" id="A0AAV2Q0Z0"/>
<accession>A0AAV2Q0Z0</accession>
<dbReference type="Proteomes" id="UP001497623">
    <property type="component" value="Unassembled WGS sequence"/>
</dbReference>
<protein>
    <recommendedName>
        <fullName evidence="2">Peptidase S1 domain-containing protein</fullName>
    </recommendedName>
</protein>
<keyword evidence="4" id="KW-1185">Reference proteome</keyword>
<dbReference type="PANTHER" id="PTHR24250">
    <property type="entry name" value="CHYMOTRYPSIN-RELATED"/>
    <property type="match status" value="1"/>
</dbReference>
<dbReference type="GO" id="GO:0004252">
    <property type="term" value="F:serine-type endopeptidase activity"/>
    <property type="evidence" value="ECO:0007669"/>
    <property type="project" value="InterPro"/>
</dbReference>
<dbReference type="InterPro" id="IPR001254">
    <property type="entry name" value="Trypsin_dom"/>
</dbReference>
<name>A0AAV2Q0Z0_MEGNR</name>
<proteinExistence type="predicted"/>
<feature type="non-terminal residue" evidence="3">
    <location>
        <position position="233"/>
    </location>
</feature>
<evidence type="ECO:0000259" key="2">
    <source>
        <dbReference type="Pfam" id="PF00089"/>
    </source>
</evidence>
<dbReference type="Pfam" id="PF00089">
    <property type="entry name" value="Trypsin"/>
    <property type="match status" value="1"/>
</dbReference>
<feature type="non-terminal residue" evidence="3">
    <location>
        <position position="1"/>
    </location>
</feature>
<dbReference type="GO" id="GO:0006508">
    <property type="term" value="P:proteolysis"/>
    <property type="evidence" value="ECO:0007669"/>
    <property type="project" value="InterPro"/>
</dbReference>
<dbReference type="InterPro" id="IPR009003">
    <property type="entry name" value="Peptidase_S1_PA"/>
</dbReference>
<sequence length="233" mass="25458">NGRLLCRDAGGSCLATSRSCRTNMKLEHAYCSNNRVCCSVTEKNAIGRKTTKGCKRAGGICKDMNQTCSTVRRGPLCVENTSICCLRTCKTKQKCIKQGGHCKPKGLGCKNGHIFEKGCKNNCICCIENTIRTTTVAPATNCGIANLNQKKFIVSPGNENVRIFDGQPVKPPNKYPWMVWYTSPFCAGIIISNEYILTAAHCVDGTEVVTVTIADHDLNSEEDDIVGVTRQIR</sequence>
<organism evidence="3 4">
    <name type="scientific">Meganyctiphanes norvegica</name>
    <name type="common">Northern krill</name>
    <name type="synonym">Thysanopoda norvegica</name>
    <dbReference type="NCBI Taxonomy" id="48144"/>
    <lineage>
        <taxon>Eukaryota</taxon>
        <taxon>Metazoa</taxon>
        <taxon>Ecdysozoa</taxon>
        <taxon>Arthropoda</taxon>
        <taxon>Crustacea</taxon>
        <taxon>Multicrustacea</taxon>
        <taxon>Malacostraca</taxon>
        <taxon>Eumalacostraca</taxon>
        <taxon>Eucarida</taxon>
        <taxon>Euphausiacea</taxon>
        <taxon>Euphausiidae</taxon>
        <taxon>Meganyctiphanes</taxon>
    </lineage>
</organism>
<comment type="caution">
    <text evidence="3">The sequence shown here is derived from an EMBL/GenBank/DDBJ whole genome shotgun (WGS) entry which is preliminary data.</text>
</comment>
<dbReference type="PANTHER" id="PTHR24250:SF27">
    <property type="entry name" value="ELASTASE 2 LIKE"/>
    <property type="match status" value="1"/>
</dbReference>
<dbReference type="InterPro" id="IPR043504">
    <property type="entry name" value="Peptidase_S1_PA_chymotrypsin"/>
</dbReference>
<dbReference type="Gene3D" id="2.40.10.10">
    <property type="entry name" value="Trypsin-like serine proteases"/>
    <property type="match status" value="1"/>
</dbReference>
<feature type="domain" description="Peptidase S1" evidence="2">
    <location>
        <begin position="166"/>
        <end position="225"/>
    </location>
</feature>
<dbReference type="PROSITE" id="PS00134">
    <property type="entry name" value="TRYPSIN_HIS"/>
    <property type="match status" value="1"/>
</dbReference>
<dbReference type="SUPFAM" id="SSF50494">
    <property type="entry name" value="Trypsin-like serine proteases"/>
    <property type="match status" value="1"/>
</dbReference>
<keyword evidence="1" id="KW-1015">Disulfide bond</keyword>
<evidence type="ECO:0000313" key="4">
    <source>
        <dbReference type="Proteomes" id="UP001497623"/>
    </source>
</evidence>
<evidence type="ECO:0000256" key="1">
    <source>
        <dbReference type="ARBA" id="ARBA00023157"/>
    </source>
</evidence>
<evidence type="ECO:0000313" key="3">
    <source>
        <dbReference type="EMBL" id="CAL4068358.1"/>
    </source>
</evidence>
<reference evidence="3 4" key="1">
    <citation type="submission" date="2024-05" db="EMBL/GenBank/DDBJ databases">
        <authorList>
            <person name="Wallberg A."/>
        </authorList>
    </citation>
    <scope>NUCLEOTIDE SEQUENCE [LARGE SCALE GENOMIC DNA]</scope>
</reference>
<dbReference type="EMBL" id="CAXKWB010003100">
    <property type="protein sequence ID" value="CAL4068358.1"/>
    <property type="molecule type" value="Genomic_DNA"/>
</dbReference>
<gene>
    <name evidence="3" type="ORF">MNOR_LOCUS7160</name>
</gene>